<feature type="signal peptide" evidence="1">
    <location>
        <begin position="1"/>
        <end position="32"/>
    </location>
</feature>
<evidence type="ECO:0000313" key="4">
    <source>
        <dbReference type="Proteomes" id="UP000182658"/>
    </source>
</evidence>
<dbReference type="Pfam" id="PF23584">
    <property type="entry name" value="DUF7136"/>
    <property type="match status" value="1"/>
</dbReference>
<gene>
    <name evidence="3" type="ORF">CONLIGDRAFT_704432</name>
</gene>
<dbReference type="OrthoDB" id="4490227at2759"/>
<dbReference type="InterPro" id="IPR055560">
    <property type="entry name" value="DUF7136"/>
</dbReference>
<feature type="chain" id="PRO_5012656348" description="DUF7136 domain-containing protein" evidence="1">
    <location>
        <begin position="33"/>
        <end position="290"/>
    </location>
</feature>
<proteinExistence type="predicted"/>
<sequence>MLEFHNHNHCAWTWVTWLLILIMQSCLSAAQANPPFPATVEVDLIFPNNDTYTPAKLMPIVFAIQNARHAAALDFRLEYFLYRIPANDTPGGSLVGHDTISLRGANLSATDTFFAYGSTTAVNTSEASWSLVWSLGSQNCSRSEFPVNPISFNNSDNYVEFRTENDAKSPDLVAATADGTCANTQSFTFNITENVPRPITSSAGPLPANSCAVLSDTVPFPVANPCGAKVDASAASSISAAITATECASLQPIVTCPPNDEAGGSRARDPSKQVLGKYEASILLFTCLFL</sequence>
<dbReference type="AlphaFoldDB" id="A0A1J7JIG5"/>
<evidence type="ECO:0000256" key="1">
    <source>
        <dbReference type="SAM" id="SignalP"/>
    </source>
</evidence>
<keyword evidence="4" id="KW-1185">Reference proteome</keyword>
<protein>
    <recommendedName>
        <fullName evidence="2">DUF7136 domain-containing protein</fullName>
    </recommendedName>
</protein>
<name>A0A1J7JIG5_9PEZI</name>
<keyword evidence="1" id="KW-0732">Signal</keyword>
<feature type="domain" description="DUF7136" evidence="2">
    <location>
        <begin position="36"/>
        <end position="256"/>
    </location>
</feature>
<accession>A0A1J7JIG5</accession>
<evidence type="ECO:0000313" key="3">
    <source>
        <dbReference type="EMBL" id="OIW29068.1"/>
    </source>
</evidence>
<dbReference type="Proteomes" id="UP000182658">
    <property type="component" value="Unassembled WGS sequence"/>
</dbReference>
<evidence type="ECO:0000259" key="2">
    <source>
        <dbReference type="Pfam" id="PF23584"/>
    </source>
</evidence>
<dbReference type="InParanoid" id="A0A1J7JIG5"/>
<dbReference type="EMBL" id="KV875098">
    <property type="protein sequence ID" value="OIW29068.1"/>
    <property type="molecule type" value="Genomic_DNA"/>
</dbReference>
<reference evidence="3 4" key="1">
    <citation type="submission" date="2016-10" db="EMBL/GenBank/DDBJ databases">
        <title>Draft genome sequence of Coniochaeta ligniaria NRRL30616, a lignocellulolytic fungus for bioabatement of inhibitors in plant biomass hydrolysates.</title>
        <authorList>
            <consortium name="DOE Joint Genome Institute"/>
            <person name="Jimenez D.J."/>
            <person name="Hector R.E."/>
            <person name="Riley R."/>
            <person name="Sun H."/>
            <person name="Grigoriev I.V."/>
            <person name="Van Elsas J.D."/>
            <person name="Nichols N.N."/>
        </authorList>
    </citation>
    <scope>NUCLEOTIDE SEQUENCE [LARGE SCALE GENOMIC DNA]</scope>
    <source>
        <strain evidence="3 4">NRRL 30616</strain>
    </source>
</reference>
<organism evidence="3 4">
    <name type="scientific">Coniochaeta ligniaria NRRL 30616</name>
    <dbReference type="NCBI Taxonomy" id="1408157"/>
    <lineage>
        <taxon>Eukaryota</taxon>
        <taxon>Fungi</taxon>
        <taxon>Dikarya</taxon>
        <taxon>Ascomycota</taxon>
        <taxon>Pezizomycotina</taxon>
        <taxon>Sordariomycetes</taxon>
        <taxon>Sordariomycetidae</taxon>
        <taxon>Coniochaetales</taxon>
        <taxon>Coniochaetaceae</taxon>
        <taxon>Coniochaeta</taxon>
    </lineage>
</organism>
<dbReference type="STRING" id="1408157.A0A1J7JIG5"/>